<dbReference type="Proteomes" id="UP000284322">
    <property type="component" value="Unassembled WGS sequence"/>
</dbReference>
<dbReference type="RefSeq" id="WP_120112000.1">
    <property type="nucleotide sequence ID" value="NZ_RAHJ01000022.1"/>
</dbReference>
<dbReference type="Pfam" id="PF02627">
    <property type="entry name" value="CMD"/>
    <property type="match status" value="1"/>
</dbReference>
<evidence type="ECO:0000313" key="2">
    <source>
        <dbReference type="EMBL" id="RJX65458.1"/>
    </source>
</evidence>
<evidence type="ECO:0000313" key="3">
    <source>
        <dbReference type="Proteomes" id="UP000284322"/>
    </source>
</evidence>
<reference evidence="2 3" key="1">
    <citation type="submission" date="2018-09" db="EMBL/GenBank/DDBJ databases">
        <title>Altererythrobacter sp.Ery1 and Ery12, the genome sequencing of novel strains in genus Alterythrobacter.</title>
        <authorList>
            <person name="Cheng H."/>
            <person name="Wu Y.-H."/>
            <person name="Fang C."/>
            <person name="Xu X.-W."/>
        </authorList>
    </citation>
    <scope>NUCLEOTIDE SEQUENCE [LARGE SCALE GENOMIC DNA]</scope>
    <source>
        <strain evidence="2 3">Ery12</strain>
    </source>
</reference>
<dbReference type="PANTHER" id="PTHR34846">
    <property type="entry name" value="4-CARBOXYMUCONOLACTONE DECARBOXYLASE FAMILY PROTEIN (AFU_ORTHOLOGUE AFUA_6G11590)"/>
    <property type="match status" value="1"/>
</dbReference>
<keyword evidence="3" id="KW-1185">Reference proteome</keyword>
<evidence type="ECO:0000259" key="1">
    <source>
        <dbReference type="Pfam" id="PF02627"/>
    </source>
</evidence>
<dbReference type="NCBIfam" id="TIGR00778">
    <property type="entry name" value="ahpD_dom"/>
    <property type="match status" value="1"/>
</dbReference>
<dbReference type="InterPro" id="IPR029032">
    <property type="entry name" value="AhpD-like"/>
</dbReference>
<dbReference type="OrthoDB" id="9808310at2"/>
<dbReference type="AlphaFoldDB" id="A0A419QY11"/>
<dbReference type="SUPFAM" id="SSF69118">
    <property type="entry name" value="AhpD-like"/>
    <property type="match status" value="1"/>
</dbReference>
<dbReference type="EMBL" id="RAHJ01000022">
    <property type="protein sequence ID" value="RJX65458.1"/>
    <property type="molecule type" value="Genomic_DNA"/>
</dbReference>
<comment type="caution">
    <text evidence="2">The sequence shown here is derived from an EMBL/GenBank/DDBJ whole genome shotgun (WGS) entry which is preliminary data.</text>
</comment>
<name>A0A419QY11_9SPHN</name>
<feature type="domain" description="Carboxymuconolactone decarboxylase-like" evidence="1">
    <location>
        <begin position="11"/>
        <end position="92"/>
    </location>
</feature>
<dbReference type="Gene3D" id="1.20.1290.10">
    <property type="entry name" value="AhpD-like"/>
    <property type="match status" value="1"/>
</dbReference>
<protein>
    <submittedName>
        <fullName evidence="2">Carboxymuconolactone decarboxylase family protein</fullName>
    </submittedName>
</protein>
<gene>
    <name evidence="2" type="ORF">D6858_14110</name>
</gene>
<dbReference type="GO" id="GO:0051920">
    <property type="term" value="F:peroxiredoxin activity"/>
    <property type="evidence" value="ECO:0007669"/>
    <property type="project" value="InterPro"/>
</dbReference>
<dbReference type="PANTHER" id="PTHR34846:SF5">
    <property type="entry name" value="CARBOXYMUCONOLACTONE DECARBOXYLASE-LIKE DOMAIN-CONTAINING PROTEIN"/>
    <property type="match status" value="1"/>
</dbReference>
<dbReference type="InterPro" id="IPR003779">
    <property type="entry name" value="CMD-like"/>
</dbReference>
<organism evidence="2 3">
    <name type="scientific">Tsuneonella suprasediminis</name>
    <dbReference type="NCBI Taxonomy" id="2306996"/>
    <lineage>
        <taxon>Bacteria</taxon>
        <taxon>Pseudomonadati</taxon>
        <taxon>Pseudomonadota</taxon>
        <taxon>Alphaproteobacteria</taxon>
        <taxon>Sphingomonadales</taxon>
        <taxon>Erythrobacteraceae</taxon>
        <taxon>Tsuneonella</taxon>
    </lineage>
</organism>
<accession>A0A419QY11</accession>
<proteinExistence type="predicted"/>
<sequence>MTYDDFRTSQPDAHAALLALGKCVDDAGLEKELTELVKLRVSQINGCAFCIQLHLNIARKLPVDETKLGLVAAWRDAGIFSEREMAALRWAELLTELACTSPGESDWEDLRAVFDEQEAVLLTVTVGAINNWNRIAAGLRFPPPIPR</sequence>
<dbReference type="InterPro" id="IPR004675">
    <property type="entry name" value="AhpD_core"/>
</dbReference>